<name>A0ABQ9IA67_9NEOP</name>
<dbReference type="EMBL" id="JARBHB010000002">
    <property type="protein sequence ID" value="KAJ8893552.1"/>
    <property type="molecule type" value="Genomic_DNA"/>
</dbReference>
<dbReference type="InterPro" id="IPR052958">
    <property type="entry name" value="IFN-induced_PKR_regulator"/>
</dbReference>
<evidence type="ECO:0000313" key="1">
    <source>
        <dbReference type="EMBL" id="KAJ8893552.1"/>
    </source>
</evidence>
<evidence type="ECO:0000313" key="2">
    <source>
        <dbReference type="Proteomes" id="UP001159363"/>
    </source>
</evidence>
<reference evidence="1 2" key="1">
    <citation type="submission" date="2023-02" db="EMBL/GenBank/DDBJ databases">
        <title>LHISI_Scaffold_Assembly.</title>
        <authorList>
            <person name="Stuart O.P."/>
            <person name="Cleave R."/>
            <person name="Magrath M.J.L."/>
            <person name="Mikheyev A.S."/>
        </authorList>
    </citation>
    <scope>NUCLEOTIDE SEQUENCE [LARGE SCALE GENOMIC DNA]</scope>
    <source>
        <strain evidence="1">Daus_M_001</strain>
        <tissue evidence="1">Leg muscle</tissue>
    </source>
</reference>
<gene>
    <name evidence="1" type="ORF">PR048_006150</name>
</gene>
<evidence type="ECO:0008006" key="3">
    <source>
        <dbReference type="Google" id="ProtNLM"/>
    </source>
</evidence>
<protein>
    <recommendedName>
        <fullName evidence="3">HAT C-terminal dimerisation domain-containing protein</fullName>
    </recommendedName>
</protein>
<proteinExistence type="predicted"/>
<keyword evidence="2" id="KW-1185">Reference proteome</keyword>
<dbReference type="PANTHER" id="PTHR46289:SF19">
    <property type="entry name" value="ZINC FINGER MYM-TYPE CONTAINING 1"/>
    <property type="match status" value="1"/>
</dbReference>
<dbReference type="Proteomes" id="UP001159363">
    <property type="component" value="Chromosome 2"/>
</dbReference>
<organism evidence="1 2">
    <name type="scientific">Dryococelus australis</name>
    <dbReference type="NCBI Taxonomy" id="614101"/>
    <lineage>
        <taxon>Eukaryota</taxon>
        <taxon>Metazoa</taxon>
        <taxon>Ecdysozoa</taxon>
        <taxon>Arthropoda</taxon>
        <taxon>Hexapoda</taxon>
        <taxon>Insecta</taxon>
        <taxon>Pterygota</taxon>
        <taxon>Neoptera</taxon>
        <taxon>Polyneoptera</taxon>
        <taxon>Phasmatodea</taxon>
        <taxon>Verophasmatodea</taxon>
        <taxon>Anareolatae</taxon>
        <taxon>Phasmatidae</taxon>
        <taxon>Eurycanthinae</taxon>
        <taxon>Dryococelus</taxon>
    </lineage>
</organism>
<comment type="caution">
    <text evidence="1">The sequence shown here is derived from an EMBL/GenBank/DDBJ whole genome shotgun (WGS) entry which is preliminary data.</text>
</comment>
<sequence length="141" mass="15890">MDSLRGEVPMLNVFAKDFKLHSLLTQLQLLANLPGNVPDTCAVSVEKLGKESDTTHALLDQVTRLKLLLMTVPASFASAERSSSALRRLKTYLRSSMTQRSRTHLTFLHVHTGRTASIYIKSVMKEFVCREEERKIVFGKV</sequence>
<accession>A0ABQ9IA67</accession>
<dbReference type="PANTHER" id="PTHR46289">
    <property type="entry name" value="52 KDA REPRESSOR OF THE INHIBITOR OF THE PROTEIN KINASE-LIKE PROTEIN-RELATED"/>
    <property type="match status" value="1"/>
</dbReference>